<dbReference type="Gene3D" id="3.30.1450.10">
    <property type="match status" value="1"/>
</dbReference>
<dbReference type="InterPro" id="IPR037873">
    <property type="entry name" value="BamE-like"/>
</dbReference>
<feature type="chain" id="PRO_5046742855" description="Outer membrane protein assembly factor BamE" evidence="2">
    <location>
        <begin position="30"/>
        <end position="207"/>
    </location>
</feature>
<name>A0ABR9BBH4_9RHOO</name>
<reference evidence="4" key="1">
    <citation type="submission" date="2023-07" db="EMBL/GenBank/DDBJ databases">
        <title>Thauera sp. CAU 1555 isolated from sand of Yaerae Beach.</title>
        <authorList>
            <person name="Kim W."/>
        </authorList>
    </citation>
    <scope>NUCLEOTIDE SEQUENCE [LARGE SCALE GENOMIC DNA]</scope>
    <source>
        <strain evidence="4">CAU 1555</strain>
    </source>
</reference>
<gene>
    <name evidence="3" type="ORF">IFO67_12480</name>
</gene>
<dbReference type="RefSeq" id="WP_187718515.1">
    <property type="nucleotide sequence ID" value="NZ_JACTAH010000002.1"/>
</dbReference>
<dbReference type="EMBL" id="JACYTO010000002">
    <property type="protein sequence ID" value="MBD8503703.1"/>
    <property type="molecule type" value="Genomic_DNA"/>
</dbReference>
<evidence type="ECO:0000256" key="1">
    <source>
        <dbReference type="ARBA" id="ARBA00022729"/>
    </source>
</evidence>
<keyword evidence="4" id="KW-1185">Reference proteome</keyword>
<proteinExistence type="predicted"/>
<accession>A0ABR9BBH4</accession>
<evidence type="ECO:0000313" key="4">
    <source>
        <dbReference type="Proteomes" id="UP000603602"/>
    </source>
</evidence>
<feature type="signal peptide" evidence="2">
    <location>
        <begin position="1"/>
        <end position="29"/>
    </location>
</feature>
<comment type="caution">
    <text evidence="3">The sequence shown here is derived from an EMBL/GenBank/DDBJ whole genome shotgun (WGS) entry which is preliminary data.</text>
</comment>
<dbReference type="PROSITE" id="PS51257">
    <property type="entry name" value="PROKAR_LIPOPROTEIN"/>
    <property type="match status" value="1"/>
</dbReference>
<evidence type="ECO:0008006" key="5">
    <source>
        <dbReference type="Google" id="ProtNLM"/>
    </source>
</evidence>
<sequence>MNKPNSPSARHPFRMLAVLLLAFALGGCAAFQPPRPYTSEAEALAERGEPTARWPNPDGSTVLEFSTQPYGTTCLMVEVDATGMVLRQWNALADENLARVKKGMTQDEVRRMLGQYRSVQRFALSGEEVWDWNIPKDSIDLIATYFNVHFIDGKVVRTSRTHEYPRDGWMMGFGFSRGGAYWGSYWGPHWDPRWGYPRPHPYWGWGW</sequence>
<organism evidence="3 4">
    <name type="scientific">Thauera sedimentorum</name>
    <dbReference type="NCBI Taxonomy" id="2767595"/>
    <lineage>
        <taxon>Bacteria</taxon>
        <taxon>Pseudomonadati</taxon>
        <taxon>Pseudomonadota</taxon>
        <taxon>Betaproteobacteria</taxon>
        <taxon>Rhodocyclales</taxon>
        <taxon>Zoogloeaceae</taxon>
        <taxon>Thauera</taxon>
    </lineage>
</organism>
<evidence type="ECO:0000256" key="2">
    <source>
        <dbReference type="SAM" id="SignalP"/>
    </source>
</evidence>
<protein>
    <recommendedName>
        <fullName evidence="5">Outer membrane protein assembly factor BamE</fullName>
    </recommendedName>
</protein>
<keyword evidence="1 2" id="KW-0732">Signal</keyword>
<dbReference type="Proteomes" id="UP000603602">
    <property type="component" value="Unassembled WGS sequence"/>
</dbReference>
<evidence type="ECO:0000313" key="3">
    <source>
        <dbReference type="EMBL" id="MBD8503703.1"/>
    </source>
</evidence>